<gene>
    <name evidence="2" type="ORF">O181_073398</name>
</gene>
<reference evidence="2" key="1">
    <citation type="submission" date="2021-03" db="EMBL/GenBank/DDBJ databases">
        <title>Draft genome sequence of rust myrtle Austropuccinia psidii MF-1, a brazilian biotype.</title>
        <authorList>
            <person name="Quecine M.C."/>
            <person name="Pachon D.M.R."/>
            <person name="Bonatelli M.L."/>
            <person name="Correr F.H."/>
            <person name="Franceschini L.M."/>
            <person name="Leite T.F."/>
            <person name="Margarido G.R.A."/>
            <person name="Almeida C.A."/>
            <person name="Ferrarezi J.A."/>
            <person name="Labate C.A."/>
        </authorList>
    </citation>
    <scope>NUCLEOTIDE SEQUENCE</scope>
    <source>
        <strain evidence="2">MF-1</strain>
    </source>
</reference>
<dbReference type="AlphaFoldDB" id="A0A9Q3F918"/>
<accession>A0A9Q3F918</accession>
<feature type="region of interest" description="Disordered" evidence="1">
    <location>
        <begin position="96"/>
        <end position="131"/>
    </location>
</feature>
<dbReference type="Proteomes" id="UP000765509">
    <property type="component" value="Unassembled WGS sequence"/>
</dbReference>
<name>A0A9Q3F918_9BASI</name>
<evidence type="ECO:0000256" key="1">
    <source>
        <dbReference type="SAM" id="MobiDB-lite"/>
    </source>
</evidence>
<protein>
    <submittedName>
        <fullName evidence="2">Uncharacterized protein</fullName>
    </submittedName>
</protein>
<comment type="caution">
    <text evidence="2">The sequence shown here is derived from an EMBL/GenBank/DDBJ whole genome shotgun (WGS) entry which is preliminary data.</text>
</comment>
<proteinExistence type="predicted"/>
<dbReference type="OrthoDB" id="5431222at2759"/>
<feature type="compositionally biased region" description="Basic and acidic residues" evidence="1">
    <location>
        <begin position="96"/>
        <end position="114"/>
    </location>
</feature>
<keyword evidence="3" id="KW-1185">Reference proteome</keyword>
<evidence type="ECO:0000313" key="2">
    <source>
        <dbReference type="EMBL" id="MBW0533683.1"/>
    </source>
</evidence>
<sequence>MRNYKLFTKLPGDLEHAVKFRCSKESTLGGISTTLQEVRIRTSICRYNTHSSGGNRGNPTVEDKETHYPEAEITTGYHNCGSPNHYADNFPKYREGIFEREKETSKDQEGHESDSDSVGNGCGNNPYSENTPMRNILWNLRTIEERKLVQST</sequence>
<evidence type="ECO:0000313" key="3">
    <source>
        <dbReference type="Proteomes" id="UP000765509"/>
    </source>
</evidence>
<organism evidence="2 3">
    <name type="scientific">Austropuccinia psidii MF-1</name>
    <dbReference type="NCBI Taxonomy" id="1389203"/>
    <lineage>
        <taxon>Eukaryota</taxon>
        <taxon>Fungi</taxon>
        <taxon>Dikarya</taxon>
        <taxon>Basidiomycota</taxon>
        <taxon>Pucciniomycotina</taxon>
        <taxon>Pucciniomycetes</taxon>
        <taxon>Pucciniales</taxon>
        <taxon>Sphaerophragmiaceae</taxon>
        <taxon>Austropuccinia</taxon>
    </lineage>
</organism>
<dbReference type="EMBL" id="AVOT02038757">
    <property type="protein sequence ID" value="MBW0533683.1"/>
    <property type="molecule type" value="Genomic_DNA"/>
</dbReference>